<keyword evidence="1" id="KW-0862">Zinc</keyword>
<reference evidence="4" key="1">
    <citation type="journal article" date="2019" name="Sci. Rep.">
        <title>Draft genome of Tanacetum cinerariifolium, the natural source of mosquito coil.</title>
        <authorList>
            <person name="Yamashiro T."/>
            <person name="Shiraishi A."/>
            <person name="Satake H."/>
            <person name="Nakayama K."/>
        </authorList>
    </citation>
    <scope>NUCLEOTIDE SEQUENCE</scope>
</reference>
<dbReference type="InterPro" id="IPR036875">
    <property type="entry name" value="Znf_CCHC_sf"/>
</dbReference>
<dbReference type="Gene3D" id="4.10.60.10">
    <property type="entry name" value="Zinc finger, CCHC-type"/>
    <property type="match status" value="1"/>
</dbReference>
<dbReference type="SMART" id="SM00343">
    <property type="entry name" value="ZnF_C2HC"/>
    <property type="match status" value="1"/>
</dbReference>
<feature type="region of interest" description="Disordered" evidence="2">
    <location>
        <begin position="301"/>
        <end position="352"/>
    </location>
</feature>
<organism evidence="4">
    <name type="scientific">Tanacetum cinerariifolium</name>
    <name type="common">Dalmatian daisy</name>
    <name type="synonym">Chrysanthemum cinerariifolium</name>
    <dbReference type="NCBI Taxonomy" id="118510"/>
    <lineage>
        <taxon>Eukaryota</taxon>
        <taxon>Viridiplantae</taxon>
        <taxon>Streptophyta</taxon>
        <taxon>Embryophyta</taxon>
        <taxon>Tracheophyta</taxon>
        <taxon>Spermatophyta</taxon>
        <taxon>Magnoliopsida</taxon>
        <taxon>eudicotyledons</taxon>
        <taxon>Gunneridae</taxon>
        <taxon>Pentapetalae</taxon>
        <taxon>asterids</taxon>
        <taxon>campanulids</taxon>
        <taxon>Asterales</taxon>
        <taxon>Asteraceae</taxon>
        <taxon>Asteroideae</taxon>
        <taxon>Anthemideae</taxon>
        <taxon>Anthemidinae</taxon>
        <taxon>Tanacetum</taxon>
    </lineage>
</organism>
<evidence type="ECO:0000256" key="2">
    <source>
        <dbReference type="SAM" id="MobiDB-lite"/>
    </source>
</evidence>
<feature type="compositionally biased region" description="Basic and acidic residues" evidence="2">
    <location>
        <begin position="234"/>
        <end position="247"/>
    </location>
</feature>
<dbReference type="SUPFAM" id="SSF57756">
    <property type="entry name" value="Retrovirus zinc finger-like domains"/>
    <property type="match status" value="1"/>
</dbReference>
<dbReference type="AlphaFoldDB" id="A0A699HKP6"/>
<dbReference type="EMBL" id="BKCJ010170832">
    <property type="protein sequence ID" value="GEY34493.1"/>
    <property type="molecule type" value="Genomic_DNA"/>
</dbReference>
<feature type="compositionally biased region" description="Basic and acidic residues" evidence="2">
    <location>
        <begin position="301"/>
        <end position="318"/>
    </location>
</feature>
<gene>
    <name evidence="4" type="ORF">Tci_406467</name>
</gene>
<comment type="caution">
    <text evidence="4">The sequence shown here is derived from an EMBL/GenBank/DDBJ whole genome shotgun (WGS) entry which is preliminary data.</text>
</comment>
<feature type="compositionally biased region" description="Basic and acidic residues" evidence="2">
    <location>
        <begin position="122"/>
        <end position="148"/>
    </location>
</feature>
<keyword evidence="1" id="KW-0863">Zinc-finger</keyword>
<dbReference type="GO" id="GO:0003676">
    <property type="term" value="F:nucleic acid binding"/>
    <property type="evidence" value="ECO:0007669"/>
    <property type="project" value="InterPro"/>
</dbReference>
<dbReference type="Pfam" id="PF14223">
    <property type="entry name" value="Retrotran_gag_2"/>
    <property type="match status" value="1"/>
</dbReference>
<keyword evidence="1" id="KW-0479">Metal-binding</keyword>
<proteinExistence type="predicted"/>
<feature type="compositionally biased region" description="Acidic residues" evidence="2">
    <location>
        <begin position="223"/>
        <end position="233"/>
    </location>
</feature>
<feature type="compositionally biased region" description="Basic and acidic residues" evidence="2">
    <location>
        <begin position="102"/>
        <end position="113"/>
    </location>
</feature>
<sequence>MKEDKSIDSFAGKLMSIITKAATCGLTFDEQMKVLKVLNAVPDKFLPVVAIIEMIVDFKTIKLEEIIGKLKHYEERIKFRKESKEDNSEKLLLTRQRNDKNYERKYGNGRRGDGNQTRGTGKYRDEGHTSDESEGTDNKPRRNSDKSQIDCYKCGKLGHYAYECASKKKEKVAALLVDCDDEPTLLAVKVSKSKERTATVKVQEEDCKSLKLKGIEENSQATNEEDQNEENDQRDDNERSGGLDDPKGVLYGSSRSPLYQVNLFRDPAQRKKDTVSLAVGADLTIGLRRENQDVIWRVKEKQEKDKIETKPDKNEKRGKAQRCRRPITVEKEKKEKKYKLNGPILANPRSCI</sequence>
<dbReference type="InterPro" id="IPR001878">
    <property type="entry name" value="Znf_CCHC"/>
</dbReference>
<evidence type="ECO:0000313" key="4">
    <source>
        <dbReference type="EMBL" id="GEY34493.1"/>
    </source>
</evidence>
<dbReference type="GO" id="GO:0008270">
    <property type="term" value="F:zinc ion binding"/>
    <property type="evidence" value="ECO:0007669"/>
    <property type="project" value="UniProtKB-KW"/>
</dbReference>
<feature type="region of interest" description="Disordered" evidence="2">
    <location>
        <begin position="211"/>
        <end position="253"/>
    </location>
</feature>
<accession>A0A699HKP6</accession>
<feature type="domain" description="CCHC-type" evidence="3">
    <location>
        <begin position="151"/>
        <end position="164"/>
    </location>
</feature>
<feature type="region of interest" description="Disordered" evidence="2">
    <location>
        <begin position="102"/>
        <end position="148"/>
    </location>
</feature>
<dbReference type="PROSITE" id="PS50158">
    <property type="entry name" value="ZF_CCHC"/>
    <property type="match status" value="1"/>
</dbReference>
<dbReference type="Pfam" id="PF00098">
    <property type="entry name" value="zf-CCHC"/>
    <property type="match status" value="1"/>
</dbReference>
<evidence type="ECO:0000256" key="1">
    <source>
        <dbReference type="PROSITE-ProRule" id="PRU00047"/>
    </source>
</evidence>
<protein>
    <submittedName>
        <fullName evidence="4">Putative zinc finger, CCHC-type</fullName>
    </submittedName>
</protein>
<evidence type="ECO:0000259" key="3">
    <source>
        <dbReference type="PROSITE" id="PS50158"/>
    </source>
</evidence>
<name>A0A699HKP6_TANCI</name>